<evidence type="ECO:0000256" key="1">
    <source>
        <dbReference type="ARBA" id="ARBA00004496"/>
    </source>
</evidence>
<dbReference type="Proteomes" id="UP000472267">
    <property type="component" value="Chromosome 6"/>
</dbReference>
<evidence type="ECO:0000256" key="12">
    <source>
        <dbReference type="SAM" id="MobiDB-lite"/>
    </source>
</evidence>
<sequence length="189" mass="21766">MPHDWPLLGPLQWFSYVHKQVNVKLGRDEEHRGWLVTVDPVSASLVLVNFTERGASVRVVMGHAVEEVEVLREADPETTELLCTYFLPLETPKLDPEDLKRRRGCVRRWLEKNRLPVEENGNELRVAGVLTITAPYGPEDCCSSNQIILDRIQRLIRTYRDLPQTDPDHPQTHRDILQTEPEPLQTSTD</sequence>
<evidence type="ECO:0000313" key="15">
    <source>
        <dbReference type="Proteomes" id="UP000472267"/>
    </source>
</evidence>
<dbReference type="Ensembl" id="ENSSFAT00005039258.1">
    <property type="protein sequence ID" value="ENSSFAP00005037854.1"/>
    <property type="gene ID" value="ENSSFAG00005019024.1"/>
</dbReference>
<dbReference type="InterPro" id="IPR009422">
    <property type="entry name" value="Gemin6"/>
</dbReference>
<reference evidence="14" key="3">
    <citation type="submission" date="2025-09" db="UniProtKB">
        <authorList>
            <consortium name="Ensembl"/>
        </authorList>
    </citation>
    <scope>IDENTIFICATION</scope>
</reference>
<evidence type="ECO:0000256" key="4">
    <source>
        <dbReference type="ARBA" id="ARBA00022553"/>
    </source>
</evidence>
<dbReference type="PROSITE" id="PS52001">
    <property type="entry name" value="AD"/>
    <property type="match status" value="1"/>
</dbReference>
<protein>
    <recommendedName>
        <fullName evidence="11">Gem-associated protein 6</fullName>
    </recommendedName>
</protein>
<evidence type="ECO:0000259" key="13">
    <source>
        <dbReference type="PROSITE" id="PS52001"/>
    </source>
</evidence>
<dbReference type="GO" id="GO:0097504">
    <property type="term" value="C:Gemini of Cajal bodies"/>
    <property type="evidence" value="ECO:0007669"/>
    <property type="project" value="UniProtKB-SubCell"/>
</dbReference>
<evidence type="ECO:0000256" key="10">
    <source>
        <dbReference type="ARBA" id="ARBA00065613"/>
    </source>
</evidence>
<comment type="subcellular location">
    <subcellularLocation>
        <location evidence="1">Cytoplasm</location>
    </subcellularLocation>
    <subcellularLocation>
        <location evidence="8">Nucleus</location>
        <location evidence="8">Gem</location>
    </subcellularLocation>
    <subcellularLocation>
        <location evidence="2">Nucleus</location>
        <location evidence="2">Nucleoplasm</location>
    </subcellularLocation>
</comment>
<dbReference type="Pfam" id="PF20417">
    <property type="entry name" value="Gemin6_C"/>
    <property type="match status" value="1"/>
</dbReference>
<evidence type="ECO:0000256" key="2">
    <source>
        <dbReference type="ARBA" id="ARBA00004642"/>
    </source>
</evidence>
<keyword evidence="4" id="KW-0597">Phosphoprotein</keyword>
<keyword evidence="5" id="KW-0507">mRNA processing</keyword>
<feature type="region of interest" description="Disordered" evidence="12">
    <location>
        <begin position="162"/>
        <end position="189"/>
    </location>
</feature>
<comment type="function">
    <text evidence="9">The SMN complex catalyzes the assembly of small nuclear ribonucleoproteins (snRNPs), the building blocks of the spliceosome, and thereby plays an important role in the splicing of cellular pre-mRNAs. Most spliceosomal snRNPs contain a common set of Sm proteins SNRPB, SNRPD1, SNRPD2, SNRPD3, SNRPE, SNRPF and SNRPG that assemble in a heptameric protein ring on the Sm site of the small nuclear RNA to form the core snRNP (Sm core). In the cytosol, the Sm proteins SNRPD1, SNRPD2, SNRPE, SNRPF and SNRPG are trapped in an inactive 6S pICln-Sm complex by the chaperone CLNS1A that controls the assembly of the core snRNP. To assemble core snRNPs, the SMN complex accepts the trapped 5Sm proteins from CLNS1A forming an intermediate. Binding of snRNA inside 5Sm triggers eviction of the SMN complex, thereby allowing binding of SNRPD3 and SNRPB to complete assembly of the core snRNP.</text>
</comment>
<evidence type="ECO:0000256" key="6">
    <source>
        <dbReference type="ARBA" id="ARBA00023187"/>
    </source>
</evidence>
<keyword evidence="3" id="KW-0963">Cytoplasm</keyword>
<dbReference type="CDD" id="cd11676">
    <property type="entry name" value="Gemin6"/>
    <property type="match status" value="1"/>
</dbReference>
<comment type="subunit">
    <text evidence="10">Part of the core SMN complex that contains SMN1, GEMIN2/SIP1, DDX20/GEMIN3, GEMIN4, GEMIN5, GEMIN6, GEMIN7, GEMIN8 and STRAP/UNRIP. Part of the SMN-Sm complex that contains SMN1, GEMIN2/SIP1, DDX20/GEMIN3, GEMIN4, GEMIN5, GEMIN6, GEMIN7, GEMIN8, STRAP/UNRIP and the Sm proteins SNRPB, SNRPD1, SNRPD2, SNRPD3, SNRPE, SNRPF and SNRPG. Interacts with GEMIN7; the interaction is direct. Interacts with GEMIN8; the interaction is direct. Interacts with SNRPB, SNRPD2, SNRPD3 and SNRPE; the interaction is direct.</text>
</comment>
<dbReference type="RefSeq" id="XP_029948826.1">
    <property type="nucleotide sequence ID" value="XM_030092966.1"/>
</dbReference>
<dbReference type="Pfam" id="PF06372">
    <property type="entry name" value="Gemin6"/>
    <property type="match status" value="1"/>
</dbReference>
<dbReference type="FunFam" id="2.30.30.100:FF:000038">
    <property type="entry name" value="Gem-associated protein 6"/>
    <property type="match status" value="1"/>
</dbReference>
<organism evidence="14 15">
    <name type="scientific">Salarias fasciatus</name>
    <name type="common">Jewelled blenny</name>
    <name type="synonym">Blennius fasciatus</name>
    <dbReference type="NCBI Taxonomy" id="181472"/>
    <lineage>
        <taxon>Eukaryota</taxon>
        <taxon>Metazoa</taxon>
        <taxon>Chordata</taxon>
        <taxon>Craniata</taxon>
        <taxon>Vertebrata</taxon>
        <taxon>Euteleostomi</taxon>
        <taxon>Actinopterygii</taxon>
        <taxon>Neopterygii</taxon>
        <taxon>Teleostei</taxon>
        <taxon>Neoteleostei</taxon>
        <taxon>Acanthomorphata</taxon>
        <taxon>Ovalentaria</taxon>
        <taxon>Blenniimorphae</taxon>
        <taxon>Blenniiformes</taxon>
        <taxon>Blennioidei</taxon>
        <taxon>Blenniidae</taxon>
        <taxon>Salariinae</taxon>
        <taxon>Salarias</taxon>
    </lineage>
</organism>
<dbReference type="PANTHER" id="PTHR14710">
    <property type="entry name" value="GEM-ASSOCIATED PROTEIN 6"/>
    <property type="match status" value="1"/>
</dbReference>
<gene>
    <name evidence="14" type="primary">LOC115389555</name>
</gene>
<reference evidence="14" key="1">
    <citation type="submission" date="2019-06" db="EMBL/GenBank/DDBJ databases">
        <authorList>
            <consortium name="Wellcome Sanger Institute Data Sharing"/>
        </authorList>
    </citation>
    <scope>NUCLEOTIDE SEQUENCE [LARGE SCALE GENOMIC DNA]</scope>
</reference>
<keyword evidence="7" id="KW-0539">Nucleus</keyword>
<dbReference type="GO" id="GO:0032797">
    <property type="term" value="C:SMN complex"/>
    <property type="evidence" value="ECO:0007669"/>
    <property type="project" value="TreeGrafter"/>
</dbReference>
<dbReference type="OrthoDB" id="77463at2759"/>
<dbReference type="InParanoid" id="A0A672I9K0"/>
<dbReference type="InterPro" id="IPR046857">
    <property type="entry name" value="Gemin6_Sm-like_dom"/>
</dbReference>
<feature type="compositionally biased region" description="Basic and acidic residues" evidence="12">
    <location>
        <begin position="166"/>
        <end position="177"/>
    </location>
</feature>
<evidence type="ECO:0000256" key="9">
    <source>
        <dbReference type="ARBA" id="ARBA00059373"/>
    </source>
</evidence>
<keyword evidence="6" id="KW-0508">mRNA splicing</keyword>
<evidence type="ECO:0000313" key="14">
    <source>
        <dbReference type="Ensembl" id="ENSSFAP00005037854.1"/>
    </source>
</evidence>
<evidence type="ECO:0000256" key="8">
    <source>
        <dbReference type="ARBA" id="ARBA00034695"/>
    </source>
</evidence>
<dbReference type="InterPro" id="IPR047574">
    <property type="entry name" value="AD"/>
</dbReference>
<evidence type="ECO:0000256" key="3">
    <source>
        <dbReference type="ARBA" id="ARBA00022490"/>
    </source>
</evidence>
<dbReference type="GO" id="GO:0000387">
    <property type="term" value="P:spliceosomal snRNP assembly"/>
    <property type="evidence" value="ECO:0007669"/>
    <property type="project" value="TreeGrafter"/>
</dbReference>
<dbReference type="GO" id="GO:0000245">
    <property type="term" value="P:spliceosomal complex assembly"/>
    <property type="evidence" value="ECO:0007669"/>
    <property type="project" value="InterPro"/>
</dbReference>
<proteinExistence type="predicted"/>
<dbReference type="PANTHER" id="PTHR14710:SF2">
    <property type="entry name" value="GEM-ASSOCIATED PROTEIN 6"/>
    <property type="match status" value="1"/>
</dbReference>
<dbReference type="InterPro" id="IPR046856">
    <property type="entry name" value="Gemin6_C"/>
</dbReference>
<dbReference type="Gene3D" id="2.30.30.100">
    <property type="match status" value="1"/>
</dbReference>
<feature type="domain" description="AD" evidence="13">
    <location>
        <begin position="69"/>
        <end position="164"/>
    </location>
</feature>
<dbReference type="OMA" id="MYINVEE"/>
<evidence type="ECO:0000256" key="11">
    <source>
        <dbReference type="ARBA" id="ARBA00067670"/>
    </source>
</evidence>
<dbReference type="AlphaFoldDB" id="A0A672I9K0"/>
<evidence type="ECO:0000256" key="5">
    <source>
        <dbReference type="ARBA" id="ARBA00022664"/>
    </source>
</evidence>
<keyword evidence="15" id="KW-1185">Reference proteome</keyword>
<accession>A0A672I9K0</accession>
<reference evidence="14" key="2">
    <citation type="submission" date="2025-08" db="UniProtKB">
        <authorList>
            <consortium name="Ensembl"/>
        </authorList>
    </citation>
    <scope>IDENTIFICATION</scope>
</reference>
<name>A0A672I9K0_SALFA</name>
<evidence type="ECO:0000256" key="7">
    <source>
        <dbReference type="ARBA" id="ARBA00023242"/>
    </source>
</evidence>
<dbReference type="GeneID" id="115389555"/>